<accession>A0A0A9F9I4</accession>
<proteinExistence type="predicted"/>
<name>A0A0A9F9I4_ARUDO</name>
<sequence length="13" mass="1539">MVMKCQSREKSDP</sequence>
<protein>
    <submittedName>
        <fullName evidence="1">Uncharacterized protein</fullName>
    </submittedName>
</protein>
<reference evidence="1" key="2">
    <citation type="journal article" date="2015" name="Data Brief">
        <title>Shoot transcriptome of the giant reed, Arundo donax.</title>
        <authorList>
            <person name="Barrero R.A."/>
            <person name="Guerrero F.D."/>
            <person name="Moolhuijzen P."/>
            <person name="Goolsby J.A."/>
            <person name="Tidwell J."/>
            <person name="Bellgard S.E."/>
            <person name="Bellgard M.I."/>
        </authorList>
    </citation>
    <scope>NUCLEOTIDE SEQUENCE</scope>
    <source>
        <tissue evidence="1">Shoot tissue taken approximately 20 cm above the soil surface</tissue>
    </source>
</reference>
<dbReference type="EMBL" id="GBRH01192968">
    <property type="protein sequence ID" value="JAE04928.1"/>
    <property type="molecule type" value="Transcribed_RNA"/>
</dbReference>
<evidence type="ECO:0000313" key="1">
    <source>
        <dbReference type="EMBL" id="JAE04928.1"/>
    </source>
</evidence>
<reference evidence="1" key="1">
    <citation type="submission" date="2014-09" db="EMBL/GenBank/DDBJ databases">
        <authorList>
            <person name="Magalhaes I.L.F."/>
            <person name="Oliveira U."/>
            <person name="Santos F.R."/>
            <person name="Vidigal T.H.D.A."/>
            <person name="Brescovit A.D."/>
            <person name="Santos A.J."/>
        </authorList>
    </citation>
    <scope>NUCLEOTIDE SEQUENCE</scope>
    <source>
        <tissue evidence="1">Shoot tissue taken approximately 20 cm above the soil surface</tissue>
    </source>
</reference>
<organism evidence="1">
    <name type="scientific">Arundo donax</name>
    <name type="common">Giant reed</name>
    <name type="synonym">Donax arundinaceus</name>
    <dbReference type="NCBI Taxonomy" id="35708"/>
    <lineage>
        <taxon>Eukaryota</taxon>
        <taxon>Viridiplantae</taxon>
        <taxon>Streptophyta</taxon>
        <taxon>Embryophyta</taxon>
        <taxon>Tracheophyta</taxon>
        <taxon>Spermatophyta</taxon>
        <taxon>Magnoliopsida</taxon>
        <taxon>Liliopsida</taxon>
        <taxon>Poales</taxon>
        <taxon>Poaceae</taxon>
        <taxon>PACMAD clade</taxon>
        <taxon>Arundinoideae</taxon>
        <taxon>Arundineae</taxon>
        <taxon>Arundo</taxon>
    </lineage>
</organism>